<name>A0ABW9RM45_9BACT</name>
<comment type="caution">
    <text evidence="1">The sequence shown here is derived from an EMBL/GenBank/DDBJ whole genome shotgun (WGS) entry which is preliminary data.</text>
</comment>
<reference evidence="1 2" key="1">
    <citation type="submission" date="2019-02" db="EMBL/GenBank/DDBJ databases">
        <authorList>
            <person name="Goldberg S.R."/>
            <person name="Haltli B.A."/>
            <person name="Correa H."/>
            <person name="Russell K.G."/>
        </authorList>
    </citation>
    <scope>NUCLEOTIDE SEQUENCE [LARGE SCALE GENOMIC DNA]</scope>
    <source>
        <strain evidence="1 2">JCM 16186</strain>
    </source>
</reference>
<evidence type="ECO:0000313" key="2">
    <source>
        <dbReference type="Proteomes" id="UP000798808"/>
    </source>
</evidence>
<gene>
    <name evidence="1" type="ORF">E1163_09625</name>
</gene>
<dbReference type="RefSeq" id="WP_155171233.1">
    <property type="nucleotide sequence ID" value="NZ_BAAAFL010000006.1"/>
</dbReference>
<dbReference type="EMBL" id="SMLW01000493">
    <property type="protein sequence ID" value="MTI25199.1"/>
    <property type="molecule type" value="Genomic_DNA"/>
</dbReference>
<accession>A0ABW9RM45</accession>
<organism evidence="1 2">
    <name type="scientific">Fulvivirga kasyanovii</name>
    <dbReference type="NCBI Taxonomy" id="396812"/>
    <lineage>
        <taxon>Bacteria</taxon>
        <taxon>Pseudomonadati</taxon>
        <taxon>Bacteroidota</taxon>
        <taxon>Cytophagia</taxon>
        <taxon>Cytophagales</taxon>
        <taxon>Fulvivirgaceae</taxon>
        <taxon>Fulvivirga</taxon>
    </lineage>
</organism>
<evidence type="ECO:0000313" key="1">
    <source>
        <dbReference type="EMBL" id="MTI25199.1"/>
    </source>
</evidence>
<keyword evidence="2" id="KW-1185">Reference proteome</keyword>
<protein>
    <submittedName>
        <fullName evidence="1">Uncharacterized protein</fullName>
    </submittedName>
</protein>
<dbReference type="Proteomes" id="UP000798808">
    <property type="component" value="Unassembled WGS sequence"/>
</dbReference>
<proteinExistence type="predicted"/>
<sequence>MFSSLFRQKNKRRNISVSEFLALNHVQLFIKGIRKVNASEDESKRSIEEWGRRKEQAIKNKDVELLGQLCDEIQQNYSHVVYVCHKIRRRQVKISARLKQDYFPDNG</sequence>